<feature type="compositionally biased region" description="Polar residues" evidence="1">
    <location>
        <begin position="1"/>
        <end position="15"/>
    </location>
</feature>
<dbReference type="AlphaFoldDB" id="A0A0K6G734"/>
<organism evidence="2 3">
    <name type="scientific">Rhizoctonia solani</name>
    <dbReference type="NCBI Taxonomy" id="456999"/>
    <lineage>
        <taxon>Eukaryota</taxon>
        <taxon>Fungi</taxon>
        <taxon>Dikarya</taxon>
        <taxon>Basidiomycota</taxon>
        <taxon>Agaricomycotina</taxon>
        <taxon>Agaricomycetes</taxon>
        <taxon>Cantharellales</taxon>
        <taxon>Ceratobasidiaceae</taxon>
        <taxon>Rhizoctonia</taxon>
    </lineage>
</organism>
<evidence type="ECO:0000313" key="3">
    <source>
        <dbReference type="Proteomes" id="UP000044841"/>
    </source>
</evidence>
<gene>
    <name evidence="2" type="ORF">RSOLAG22IIIB_05536</name>
</gene>
<feature type="region of interest" description="Disordered" evidence="1">
    <location>
        <begin position="79"/>
        <end position="103"/>
    </location>
</feature>
<feature type="compositionally biased region" description="Pro residues" evidence="1">
    <location>
        <begin position="90"/>
        <end position="103"/>
    </location>
</feature>
<evidence type="ECO:0000256" key="1">
    <source>
        <dbReference type="SAM" id="MobiDB-lite"/>
    </source>
</evidence>
<accession>A0A0K6G734</accession>
<proteinExistence type="predicted"/>
<keyword evidence="3" id="KW-1185">Reference proteome</keyword>
<dbReference type="Proteomes" id="UP000044841">
    <property type="component" value="Unassembled WGS sequence"/>
</dbReference>
<feature type="compositionally biased region" description="Low complexity" evidence="1">
    <location>
        <begin position="25"/>
        <end position="39"/>
    </location>
</feature>
<protein>
    <submittedName>
        <fullName evidence="2">Uncharacterized protein</fullName>
    </submittedName>
</protein>
<sequence>MITRATQQGVEGSTSIEERHLSTLPAFTPFPAAAPSSRYAPPPDSRAEPMRPVLPPIVYSQDPSSGPWIYEQPTNLVGESSTPVVRYPSGIPPGRPSPFAPPGPLTARPHRLTRETDLTNVPIAKDRLAVRMLCNAILSLQNVVLQATESYTLCPEREQVA</sequence>
<dbReference type="EMBL" id="CYGV01001445">
    <property type="protein sequence ID" value="CUA74427.1"/>
    <property type="molecule type" value="Genomic_DNA"/>
</dbReference>
<name>A0A0K6G734_9AGAM</name>
<feature type="region of interest" description="Disordered" evidence="1">
    <location>
        <begin position="1"/>
        <end position="57"/>
    </location>
</feature>
<reference evidence="2 3" key="1">
    <citation type="submission" date="2015-07" db="EMBL/GenBank/DDBJ databases">
        <authorList>
            <person name="Noorani M."/>
        </authorList>
    </citation>
    <scope>NUCLEOTIDE SEQUENCE [LARGE SCALE GENOMIC DNA]</scope>
    <source>
        <strain evidence="2">BBA 69670</strain>
    </source>
</reference>
<evidence type="ECO:0000313" key="2">
    <source>
        <dbReference type="EMBL" id="CUA74427.1"/>
    </source>
</evidence>